<evidence type="ECO:0000259" key="3">
    <source>
        <dbReference type="PROSITE" id="PS50977"/>
    </source>
</evidence>
<keyword evidence="1 2" id="KW-0238">DNA-binding</keyword>
<name>A0ABS6SR48_9SPHN</name>
<dbReference type="InterPro" id="IPR001647">
    <property type="entry name" value="HTH_TetR"/>
</dbReference>
<proteinExistence type="predicted"/>
<evidence type="ECO:0000313" key="4">
    <source>
        <dbReference type="EMBL" id="MBV7267529.1"/>
    </source>
</evidence>
<dbReference type="Proteomes" id="UP000699975">
    <property type="component" value="Unassembled WGS sequence"/>
</dbReference>
<dbReference type="PROSITE" id="PS50977">
    <property type="entry name" value="HTH_TETR_2"/>
    <property type="match status" value="1"/>
</dbReference>
<comment type="caution">
    <text evidence="4">The sequence shown here is derived from an EMBL/GenBank/DDBJ whole genome shotgun (WGS) entry which is preliminary data.</text>
</comment>
<reference evidence="4 5" key="1">
    <citation type="submission" date="2021-04" db="EMBL/GenBank/DDBJ databases">
        <authorList>
            <person name="Pira H."/>
            <person name="Risdian C."/>
            <person name="Wink J."/>
        </authorList>
    </citation>
    <scope>NUCLEOTIDE SEQUENCE [LARGE SCALE GENOMIC DNA]</scope>
    <source>
        <strain evidence="4 5">WH131</strain>
    </source>
</reference>
<evidence type="ECO:0000256" key="2">
    <source>
        <dbReference type="PROSITE-ProRule" id="PRU00335"/>
    </source>
</evidence>
<evidence type="ECO:0000313" key="5">
    <source>
        <dbReference type="Proteomes" id="UP000699975"/>
    </source>
</evidence>
<feature type="domain" description="HTH tetR-type" evidence="3">
    <location>
        <begin position="7"/>
        <end position="67"/>
    </location>
</feature>
<keyword evidence="5" id="KW-1185">Reference proteome</keyword>
<dbReference type="RefSeq" id="WP_218318036.1">
    <property type="nucleotide sequence ID" value="NZ_JAGSPB010000003.1"/>
</dbReference>
<dbReference type="PANTHER" id="PTHR30328">
    <property type="entry name" value="TRANSCRIPTIONAL REPRESSOR"/>
    <property type="match status" value="1"/>
</dbReference>
<evidence type="ECO:0000256" key="1">
    <source>
        <dbReference type="ARBA" id="ARBA00023125"/>
    </source>
</evidence>
<organism evidence="4 5">
    <name type="scientific">Erythrobacter ani</name>
    <dbReference type="NCBI Taxonomy" id="2827235"/>
    <lineage>
        <taxon>Bacteria</taxon>
        <taxon>Pseudomonadati</taxon>
        <taxon>Pseudomonadota</taxon>
        <taxon>Alphaproteobacteria</taxon>
        <taxon>Sphingomonadales</taxon>
        <taxon>Erythrobacteraceae</taxon>
        <taxon>Erythrobacter/Porphyrobacter group</taxon>
        <taxon>Erythrobacter</taxon>
    </lineage>
</organism>
<sequence length="220" mass="24623">MTPDLQLDTRSKLLKAAVTVFGKNGFEASSVRQIADLAGVNHGSIKYHYSSKGDLWRASVSYLFSQMEQAVHTNEAAWSKMTSRERLKDSIRSFVRYHAAHPELNRILTIEAIAGGERHQWVTDNYTRPFADRAVAGIALAQEDGIYPKELPAMNLHYMHVASGRIIFLMAQEIQSIFGVDVFAAEEVERHIDTILTLFMGASDLKPGSAKERSGERLEN</sequence>
<dbReference type="Pfam" id="PF00440">
    <property type="entry name" value="TetR_N"/>
    <property type="match status" value="1"/>
</dbReference>
<gene>
    <name evidence="4" type="ORF">KCG45_15185</name>
</gene>
<dbReference type="PANTHER" id="PTHR30328:SF54">
    <property type="entry name" value="HTH-TYPE TRANSCRIPTIONAL REPRESSOR SCO4008"/>
    <property type="match status" value="1"/>
</dbReference>
<dbReference type="EMBL" id="JAGSPB010000003">
    <property type="protein sequence ID" value="MBV7267529.1"/>
    <property type="molecule type" value="Genomic_DNA"/>
</dbReference>
<dbReference type="InterPro" id="IPR041474">
    <property type="entry name" value="NicS_C"/>
</dbReference>
<feature type="DNA-binding region" description="H-T-H motif" evidence="2">
    <location>
        <begin position="30"/>
        <end position="49"/>
    </location>
</feature>
<dbReference type="InterPro" id="IPR050109">
    <property type="entry name" value="HTH-type_TetR-like_transc_reg"/>
</dbReference>
<protein>
    <submittedName>
        <fullName evidence="4">TetR/AcrR family transcriptional regulator</fullName>
    </submittedName>
</protein>
<dbReference type="Pfam" id="PF17938">
    <property type="entry name" value="TetR_C_29"/>
    <property type="match status" value="1"/>
</dbReference>
<accession>A0ABS6SR48</accession>